<dbReference type="CDD" id="cd05233">
    <property type="entry name" value="SDR_c"/>
    <property type="match status" value="1"/>
</dbReference>
<comment type="similarity">
    <text evidence="1">Belongs to the short-chain dehydrogenases/reductases (SDR) family.</text>
</comment>
<dbReference type="EMBL" id="MCAS01000068">
    <property type="protein sequence ID" value="RKF30603.1"/>
    <property type="molecule type" value="Genomic_DNA"/>
</dbReference>
<dbReference type="InterPro" id="IPR050259">
    <property type="entry name" value="SDR"/>
</dbReference>
<dbReference type="PANTHER" id="PTHR42879">
    <property type="entry name" value="3-OXOACYL-(ACYL-CARRIER-PROTEIN) REDUCTASE"/>
    <property type="match status" value="1"/>
</dbReference>
<dbReference type="RefSeq" id="WP_259461651.1">
    <property type="nucleotide sequence ID" value="NZ_MCAS01000068.1"/>
</dbReference>
<gene>
    <name evidence="2" type="ORF">BCY88_13175</name>
</gene>
<accession>A0A420FC75</accession>
<evidence type="ECO:0000313" key="2">
    <source>
        <dbReference type="EMBL" id="RKF30603.1"/>
    </source>
</evidence>
<evidence type="ECO:0000313" key="3">
    <source>
        <dbReference type="Proteomes" id="UP000283709"/>
    </source>
</evidence>
<dbReference type="GO" id="GO:0032787">
    <property type="term" value="P:monocarboxylic acid metabolic process"/>
    <property type="evidence" value="ECO:0007669"/>
    <property type="project" value="UniProtKB-ARBA"/>
</dbReference>
<name>A0A420FC75_9BURK</name>
<dbReference type="Gene3D" id="3.40.50.720">
    <property type="entry name" value="NAD(P)-binding Rossmann-like Domain"/>
    <property type="match status" value="1"/>
</dbReference>
<dbReference type="PRINTS" id="PR00081">
    <property type="entry name" value="GDHRDH"/>
</dbReference>
<sequence length="266" mass="27866">MNLNTETSRRTPSALTHPRVALVTGGGAGIGAAISQQLAEAGHIVFIGDINAHTANDLAGSLCAAGHEAYAVQLDVSVPASIDAAFDTIESQFGRCDILVNNAGIAKTFPFLDYPVEHWRKVFDVNVTGPMLCGQHAARLMRKTGWGRIVNIASVSGLRASSGRTAYGTSKAAVVGLTRQMAIELAEYGITTNGVAPGPIDTPMTLDLHSQVARDNYTRAVPAKRYGVPAEIAAVVQFLCSEQASYVNGQTVPVDGGFMAAGVLEI</sequence>
<organism evidence="2 3">
    <name type="scientific">Paraburkholderia fungorum</name>
    <dbReference type="NCBI Taxonomy" id="134537"/>
    <lineage>
        <taxon>Bacteria</taxon>
        <taxon>Pseudomonadati</taxon>
        <taxon>Pseudomonadota</taxon>
        <taxon>Betaproteobacteria</taxon>
        <taxon>Burkholderiales</taxon>
        <taxon>Burkholderiaceae</taxon>
        <taxon>Paraburkholderia</taxon>
    </lineage>
</organism>
<dbReference type="PROSITE" id="PS00061">
    <property type="entry name" value="ADH_SHORT"/>
    <property type="match status" value="1"/>
</dbReference>
<dbReference type="FunFam" id="3.40.50.720:FF:000084">
    <property type="entry name" value="Short-chain dehydrogenase reductase"/>
    <property type="match status" value="1"/>
</dbReference>
<dbReference type="PANTHER" id="PTHR42879:SF2">
    <property type="entry name" value="3-OXOACYL-[ACYL-CARRIER-PROTEIN] REDUCTASE FABG"/>
    <property type="match status" value="1"/>
</dbReference>
<evidence type="ECO:0000256" key="1">
    <source>
        <dbReference type="ARBA" id="ARBA00006484"/>
    </source>
</evidence>
<dbReference type="AlphaFoldDB" id="A0A420FC75"/>
<dbReference type="InterPro" id="IPR002347">
    <property type="entry name" value="SDR_fam"/>
</dbReference>
<dbReference type="InterPro" id="IPR036291">
    <property type="entry name" value="NAD(P)-bd_dom_sf"/>
</dbReference>
<dbReference type="InterPro" id="IPR020904">
    <property type="entry name" value="Sc_DH/Rdtase_CS"/>
</dbReference>
<dbReference type="NCBIfam" id="NF009466">
    <property type="entry name" value="PRK12826.1-2"/>
    <property type="match status" value="1"/>
</dbReference>
<proteinExistence type="inferred from homology"/>
<dbReference type="NCBIfam" id="NF005559">
    <property type="entry name" value="PRK07231.1"/>
    <property type="match status" value="1"/>
</dbReference>
<comment type="caution">
    <text evidence="2">The sequence shown here is derived from an EMBL/GenBank/DDBJ whole genome shotgun (WGS) entry which is preliminary data.</text>
</comment>
<protein>
    <submittedName>
        <fullName evidence="2">Oxidoreductase</fullName>
    </submittedName>
</protein>
<dbReference type="PRINTS" id="PR00080">
    <property type="entry name" value="SDRFAMILY"/>
</dbReference>
<dbReference type="Proteomes" id="UP000283709">
    <property type="component" value="Unassembled WGS sequence"/>
</dbReference>
<dbReference type="Pfam" id="PF13561">
    <property type="entry name" value="adh_short_C2"/>
    <property type="match status" value="1"/>
</dbReference>
<reference evidence="2 3" key="1">
    <citation type="submission" date="2016-07" db="EMBL/GenBank/DDBJ databases">
        <title>Genome analysis of Burkholderia fungorum ES3-20.</title>
        <authorList>
            <person name="Xu D."/>
            <person name="Yao R."/>
            <person name="Zheng S."/>
        </authorList>
    </citation>
    <scope>NUCLEOTIDE SEQUENCE [LARGE SCALE GENOMIC DNA]</scope>
    <source>
        <strain evidence="2 3">ES3-20</strain>
    </source>
</reference>
<dbReference type="SUPFAM" id="SSF51735">
    <property type="entry name" value="NAD(P)-binding Rossmann-fold domains"/>
    <property type="match status" value="1"/>
</dbReference>